<accession>A0A2A4MTN0</accession>
<dbReference type="EMBL" id="NVQR01000026">
    <property type="protein sequence ID" value="PCH63117.1"/>
    <property type="molecule type" value="Genomic_DNA"/>
</dbReference>
<dbReference type="InterPro" id="IPR011990">
    <property type="entry name" value="TPR-like_helical_dom_sf"/>
</dbReference>
<protein>
    <recommendedName>
        <fullName evidence="3">DUF924 domain-containing protein</fullName>
    </recommendedName>
</protein>
<dbReference type="Gene3D" id="1.20.58.320">
    <property type="entry name" value="TPR-like"/>
    <property type="match status" value="1"/>
</dbReference>
<evidence type="ECO:0008006" key="3">
    <source>
        <dbReference type="Google" id="ProtNLM"/>
    </source>
</evidence>
<evidence type="ECO:0000313" key="2">
    <source>
        <dbReference type="Proteomes" id="UP000218172"/>
    </source>
</evidence>
<evidence type="ECO:0000313" key="1">
    <source>
        <dbReference type="EMBL" id="PCH63117.1"/>
    </source>
</evidence>
<dbReference type="Pfam" id="PF06041">
    <property type="entry name" value="DUF924"/>
    <property type="match status" value="1"/>
</dbReference>
<sequence>MPWHQVIDFWFEETSPQQRFTKDLSFDRLIISRFLKLHGKAVCGELTNWRETASGALAEIILLDQFSRNMFRDTAKAFAFDDLALDLAQQAIAKGFDTQLNKESKTFFYMPFTHSESAQCHVLAADLFAKEGMEVNLRFELRHKAIIERFGRYPHRNKILHRQSTDEELIFLQQPGSSF</sequence>
<reference evidence="2" key="1">
    <citation type="submission" date="2017-08" db="EMBL/GenBank/DDBJ databases">
        <title>A dynamic microbial community with high functional redundancy inhabits the cold, oxic subseafloor aquifer.</title>
        <authorList>
            <person name="Tully B.J."/>
            <person name="Wheat C.G."/>
            <person name="Glazer B.T."/>
            <person name="Huber J.A."/>
        </authorList>
    </citation>
    <scope>NUCLEOTIDE SEQUENCE [LARGE SCALE GENOMIC DNA]</scope>
</reference>
<dbReference type="AlphaFoldDB" id="A0A2A4MTN0"/>
<proteinExistence type="predicted"/>
<dbReference type="Gene3D" id="1.25.40.10">
    <property type="entry name" value="Tetratricopeptide repeat domain"/>
    <property type="match status" value="1"/>
</dbReference>
<gene>
    <name evidence="1" type="ORF">COC19_01700</name>
</gene>
<organism evidence="1 2">
    <name type="scientific">SAR86 cluster bacterium</name>
    <dbReference type="NCBI Taxonomy" id="2030880"/>
    <lineage>
        <taxon>Bacteria</taxon>
        <taxon>Pseudomonadati</taxon>
        <taxon>Pseudomonadota</taxon>
        <taxon>Gammaproteobacteria</taxon>
        <taxon>SAR86 cluster</taxon>
    </lineage>
</organism>
<dbReference type="SUPFAM" id="SSF48452">
    <property type="entry name" value="TPR-like"/>
    <property type="match status" value="1"/>
</dbReference>
<name>A0A2A4MTN0_9GAMM</name>
<dbReference type="InterPro" id="IPR010323">
    <property type="entry name" value="DUF924"/>
</dbReference>
<comment type="caution">
    <text evidence="1">The sequence shown here is derived from an EMBL/GenBank/DDBJ whole genome shotgun (WGS) entry which is preliminary data.</text>
</comment>
<dbReference type="Proteomes" id="UP000218172">
    <property type="component" value="Unassembled WGS sequence"/>
</dbReference>